<proteinExistence type="predicted"/>
<dbReference type="SUPFAM" id="SSF53098">
    <property type="entry name" value="Ribonuclease H-like"/>
    <property type="match status" value="1"/>
</dbReference>
<sequence>MDPTQDELLIPPTDGRTERVNQCLEAFLRCSVHACPHHWFHWLPLAEFWSNT</sequence>
<dbReference type="InterPro" id="IPR012337">
    <property type="entry name" value="RNaseH-like_sf"/>
</dbReference>
<accession>A0A0A9BHB9</accession>
<name>A0A0A9BHB9_ARUDO</name>
<evidence type="ECO:0000313" key="1">
    <source>
        <dbReference type="EMBL" id="JAD62751.1"/>
    </source>
</evidence>
<reference evidence="1" key="2">
    <citation type="journal article" date="2015" name="Data Brief">
        <title>Shoot transcriptome of the giant reed, Arundo donax.</title>
        <authorList>
            <person name="Barrero R.A."/>
            <person name="Guerrero F.D."/>
            <person name="Moolhuijzen P."/>
            <person name="Goolsby J.A."/>
            <person name="Tidwell J."/>
            <person name="Bellgard S.E."/>
            <person name="Bellgard M.I."/>
        </authorList>
    </citation>
    <scope>NUCLEOTIDE SEQUENCE</scope>
    <source>
        <tissue evidence="1">Shoot tissue taken approximately 20 cm above the soil surface</tissue>
    </source>
</reference>
<protein>
    <submittedName>
        <fullName evidence="1">Uncharacterized protein</fullName>
    </submittedName>
</protein>
<dbReference type="AlphaFoldDB" id="A0A0A9BHB9"/>
<dbReference type="EMBL" id="GBRH01235144">
    <property type="protein sequence ID" value="JAD62751.1"/>
    <property type="molecule type" value="Transcribed_RNA"/>
</dbReference>
<organism evidence="1">
    <name type="scientific">Arundo donax</name>
    <name type="common">Giant reed</name>
    <name type="synonym">Donax arundinaceus</name>
    <dbReference type="NCBI Taxonomy" id="35708"/>
    <lineage>
        <taxon>Eukaryota</taxon>
        <taxon>Viridiplantae</taxon>
        <taxon>Streptophyta</taxon>
        <taxon>Embryophyta</taxon>
        <taxon>Tracheophyta</taxon>
        <taxon>Spermatophyta</taxon>
        <taxon>Magnoliopsida</taxon>
        <taxon>Liliopsida</taxon>
        <taxon>Poales</taxon>
        <taxon>Poaceae</taxon>
        <taxon>PACMAD clade</taxon>
        <taxon>Arundinoideae</taxon>
        <taxon>Arundineae</taxon>
        <taxon>Arundo</taxon>
    </lineage>
</organism>
<reference evidence="1" key="1">
    <citation type="submission" date="2014-09" db="EMBL/GenBank/DDBJ databases">
        <authorList>
            <person name="Magalhaes I.L.F."/>
            <person name="Oliveira U."/>
            <person name="Santos F.R."/>
            <person name="Vidigal T.H.D.A."/>
            <person name="Brescovit A.D."/>
            <person name="Santos A.J."/>
        </authorList>
    </citation>
    <scope>NUCLEOTIDE SEQUENCE</scope>
    <source>
        <tissue evidence="1">Shoot tissue taken approximately 20 cm above the soil surface</tissue>
    </source>
</reference>